<dbReference type="Pfam" id="PF19781">
    <property type="entry name" value="DUF6266"/>
    <property type="match status" value="1"/>
</dbReference>
<gene>
    <name evidence="1" type="ORF">N2K84_08300</name>
</gene>
<evidence type="ECO:0000313" key="1">
    <source>
        <dbReference type="EMBL" id="MCW0482723.1"/>
    </source>
</evidence>
<dbReference type="InterPro" id="IPR046233">
    <property type="entry name" value="DUF6266"/>
</dbReference>
<sequence>MGKISQGILGGFSGKVGTVIGGSWKGIDYMRSVAASVSNPRTPAQMDQRTRFATAISFLQPLTSFIRVGFKNYAVKMSAFNAAMAYTLRNAILGDYPDYFINYADALVSRGSLPGALNATAASTVPGQVNFTWEDNSGDGAALATDQVLLVLYNPLKKQAVTVIGGSTRSAGSQVVTVPSAFASDELNCYIAFQNENLSEVSNSTYLGEVVVS</sequence>
<dbReference type="Proteomes" id="UP001163821">
    <property type="component" value="Unassembled WGS sequence"/>
</dbReference>
<protein>
    <submittedName>
        <fullName evidence="1">DUF6266 family protein</fullName>
    </submittedName>
</protein>
<evidence type="ECO:0000313" key="2">
    <source>
        <dbReference type="Proteomes" id="UP001163821"/>
    </source>
</evidence>
<reference evidence="1" key="1">
    <citation type="submission" date="2022-10" db="EMBL/GenBank/DDBJ databases">
        <title>Gaoshiqiia sediminis gen. nov., sp. nov., isolated from coastal sediment.</title>
        <authorList>
            <person name="Yu W.X."/>
            <person name="Mu D.S."/>
            <person name="Du J.Z."/>
            <person name="Liang Y.Q."/>
        </authorList>
    </citation>
    <scope>NUCLEOTIDE SEQUENCE</scope>
    <source>
        <strain evidence="1">A06</strain>
    </source>
</reference>
<dbReference type="AlphaFoldDB" id="A0AA41YAW1"/>
<keyword evidence="2" id="KW-1185">Reference proteome</keyword>
<comment type="caution">
    <text evidence="1">The sequence shown here is derived from an EMBL/GenBank/DDBJ whole genome shotgun (WGS) entry which is preliminary data.</text>
</comment>
<organism evidence="1 2">
    <name type="scientific">Gaoshiqia sediminis</name>
    <dbReference type="NCBI Taxonomy" id="2986998"/>
    <lineage>
        <taxon>Bacteria</taxon>
        <taxon>Pseudomonadati</taxon>
        <taxon>Bacteroidota</taxon>
        <taxon>Bacteroidia</taxon>
        <taxon>Marinilabiliales</taxon>
        <taxon>Prolixibacteraceae</taxon>
        <taxon>Gaoshiqia</taxon>
    </lineage>
</organism>
<dbReference type="RefSeq" id="WP_282591328.1">
    <property type="nucleotide sequence ID" value="NZ_JAPAAF010000008.1"/>
</dbReference>
<proteinExistence type="predicted"/>
<accession>A0AA41YAW1</accession>
<name>A0AA41YAW1_9BACT</name>
<dbReference type="EMBL" id="JAPAAF010000008">
    <property type="protein sequence ID" value="MCW0482723.1"/>
    <property type="molecule type" value="Genomic_DNA"/>
</dbReference>